<accession>A0ABU8RJJ3</accession>
<evidence type="ECO:0000259" key="3">
    <source>
        <dbReference type="Pfam" id="PF01926"/>
    </source>
</evidence>
<sequence length="597" mass="62047">MSPFGRRAATASGPAGGLVDGRALVERVGALRAAVDAGGGRLETDAVAAAEPVLRRAEERLGLGTGRTVVALAGATGSGKSSLFNALAGLPLAQTGARRPTTASPTACVWGPEPAEELLDWLEVPRRHRSDRESALDAGDQVDLHGLVLLDLPDHDSTTLAHRLEVDRLVRLVDLLVWVVDPQKYADDALHARYLRRLAGHDDVVLLVLNQVDRLAPADADATQEDLRRLLAEDGLARADVLTTSARTGAGVAALRGRLADAVAARALALRRTEADLEDVRASLARGVAADVVPVPAAEDLPGADQLVGALAGAAGVPAVVDAVEGDHRRRAARRTGWPPLRWTARLRREPLRRLGLEGRRASGDGEAPELVVSSVPAPTPSQRAAVELAGRRVGAGCSQGLPPRWAAAVREAAAPPGPEVADALDRAVVGVELPRTSPRWWAVAGAAQVVLAVAAVVGLVWLAGLGVAAWLQLPDAAVPAVGPAREDGTRVLPLPTALAVGGLVLGALLAAVSRRVAAAGARRERRRAAERLEAAVRTVAADAVLGPVARVLAEHEHVRSSLAPPATTPRRDAPRRTARRRAGAAASAAGDERRGH</sequence>
<dbReference type="Gene3D" id="3.40.50.300">
    <property type="entry name" value="P-loop containing nucleotide triphosphate hydrolases"/>
    <property type="match status" value="1"/>
</dbReference>
<dbReference type="PANTHER" id="PTHR42698:SF1">
    <property type="entry name" value="GTPASE ERA, MITOCHONDRIAL"/>
    <property type="match status" value="1"/>
</dbReference>
<evidence type="ECO:0000256" key="1">
    <source>
        <dbReference type="SAM" id="MobiDB-lite"/>
    </source>
</evidence>
<evidence type="ECO:0000313" key="5">
    <source>
        <dbReference type="Proteomes" id="UP001387100"/>
    </source>
</evidence>
<comment type="caution">
    <text evidence="4">The sequence shown here is derived from an EMBL/GenBank/DDBJ whole genome shotgun (WGS) entry which is preliminary data.</text>
</comment>
<feature type="transmembrane region" description="Helical" evidence="2">
    <location>
        <begin position="441"/>
        <end position="472"/>
    </location>
</feature>
<feature type="region of interest" description="Disordered" evidence="1">
    <location>
        <begin position="557"/>
        <end position="597"/>
    </location>
</feature>
<evidence type="ECO:0000313" key="4">
    <source>
        <dbReference type="EMBL" id="MEJ5945230.1"/>
    </source>
</evidence>
<organism evidence="4 5">
    <name type="scientific">Pseudokineococcus basanitobsidens</name>
    <dbReference type="NCBI Taxonomy" id="1926649"/>
    <lineage>
        <taxon>Bacteria</taxon>
        <taxon>Bacillati</taxon>
        <taxon>Actinomycetota</taxon>
        <taxon>Actinomycetes</taxon>
        <taxon>Kineosporiales</taxon>
        <taxon>Kineosporiaceae</taxon>
        <taxon>Pseudokineococcus</taxon>
    </lineage>
</organism>
<name>A0ABU8RJJ3_9ACTN</name>
<feature type="transmembrane region" description="Helical" evidence="2">
    <location>
        <begin position="492"/>
        <end position="518"/>
    </location>
</feature>
<dbReference type="PANTHER" id="PTHR42698">
    <property type="entry name" value="GTPASE ERA"/>
    <property type="match status" value="1"/>
</dbReference>
<dbReference type="EMBL" id="JBBIAA010000006">
    <property type="protein sequence ID" value="MEJ5945230.1"/>
    <property type="molecule type" value="Genomic_DNA"/>
</dbReference>
<keyword evidence="2" id="KW-0812">Transmembrane</keyword>
<protein>
    <submittedName>
        <fullName evidence="4">GTPase</fullName>
    </submittedName>
</protein>
<dbReference type="Proteomes" id="UP001387100">
    <property type="component" value="Unassembled WGS sequence"/>
</dbReference>
<reference evidence="4 5" key="1">
    <citation type="journal article" date="2017" name="Int. J. Syst. Evol. Microbiol.">
        <title>Pseudokineococcus basanitobsidens sp. nov., isolated from volcanic rock.</title>
        <authorList>
            <person name="Lee D.W."/>
            <person name="Park M.Y."/>
            <person name="Kim J.J."/>
            <person name="Kim B.S."/>
        </authorList>
    </citation>
    <scope>NUCLEOTIDE SEQUENCE [LARGE SCALE GENOMIC DNA]</scope>
    <source>
        <strain evidence="4 5">DSM 103726</strain>
    </source>
</reference>
<feature type="domain" description="G" evidence="3">
    <location>
        <begin position="70"/>
        <end position="210"/>
    </location>
</feature>
<dbReference type="InterPro" id="IPR006073">
    <property type="entry name" value="GTP-bd"/>
</dbReference>
<keyword evidence="2" id="KW-1133">Transmembrane helix</keyword>
<evidence type="ECO:0000256" key="2">
    <source>
        <dbReference type="SAM" id="Phobius"/>
    </source>
</evidence>
<dbReference type="InterPro" id="IPR027417">
    <property type="entry name" value="P-loop_NTPase"/>
</dbReference>
<dbReference type="SUPFAM" id="SSF52540">
    <property type="entry name" value="P-loop containing nucleoside triphosphate hydrolases"/>
    <property type="match status" value="1"/>
</dbReference>
<dbReference type="InterPro" id="IPR005662">
    <property type="entry name" value="GTPase_Era-like"/>
</dbReference>
<gene>
    <name evidence="4" type="ORF">WDZ17_07955</name>
</gene>
<proteinExistence type="predicted"/>
<keyword evidence="2" id="KW-0472">Membrane</keyword>
<dbReference type="RefSeq" id="WP_339574610.1">
    <property type="nucleotide sequence ID" value="NZ_JBBIAA010000006.1"/>
</dbReference>
<dbReference type="Pfam" id="PF01926">
    <property type="entry name" value="MMR_HSR1"/>
    <property type="match status" value="1"/>
</dbReference>
<keyword evidence="5" id="KW-1185">Reference proteome</keyword>